<evidence type="ECO:0000313" key="7">
    <source>
        <dbReference type="EMBL" id="KAK5090822.1"/>
    </source>
</evidence>
<keyword evidence="8" id="KW-1185">Reference proteome</keyword>
<accession>A0AAN7YA01</accession>
<dbReference type="AlphaFoldDB" id="A0AAN7YA01"/>
<gene>
    <name evidence="7" type="primary">mrpl7</name>
    <name evidence="7" type="ORF">LTR05_000999</name>
</gene>
<feature type="domain" description="Large ribosomal subunit protein uL5 C-terminal" evidence="6">
    <location>
        <begin position="250"/>
        <end position="349"/>
    </location>
</feature>
<dbReference type="Pfam" id="PF00673">
    <property type="entry name" value="Ribosomal_L5_C"/>
    <property type="match status" value="1"/>
</dbReference>
<dbReference type="Proteomes" id="UP001309876">
    <property type="component" value="Unassembled WGS sequence"/>
</dbReference>
<dbReference type="InterPro" id="IPR031309">
    <property type="entry name" value="Ribosomal_uL5_C"/>
</dbReference>
<evidence type="ECO:0000256" key="2">
    <source>
        <dbReference type="ARBA" id="ARBA00022980"/>
    </source>
</evidence>
<protein>
    <recommendedName>
        <fullName evidence="4">Large ribosomal subunit protein uL5m</fullName>
    </recommendedName>
</protein>
<keyword evidence="3" id="KW-0687">Ribonucleoprotein</keyword>
<comment type="similarity">
    <text evidence="1">Belongs to the universal ribosomal protein uL5 family.</text>
</comment>
<evidence type="ECO:0000256" key="4">
    <source>
        <dbReference type="ARBA" id="ARBA00040368"/>
    </source>
</evidence>
<dbReference type="InterPro" id="IPR002132">
    <property type="entry name" value="Ribosomal_uL5"/>
</dbReference>
<organism evidence="7 8">
    <name type="scientific">Lithohypha guttulata</name>
    <dbReference type="NCBI Taxonomy" id="1690604"/>
    <lineage>
        <taxon>Eukaryota</taxon>
        <taxon>Fungi</taxon>
        <taxon>Dikarya</taxon>
        <taxon>Ascomycota</taxon>
        <taxon>Pezizomycotina</taxon>
        <taxon>Eurotiomycetes</taxon>
        <taxon>Chaetothyriomycetidae</taxon>
        <taxon>Chaetothyriales</taxon>
        <taxon>Trichomeriaceae</taxon>
        <taxon>Lithohypha</taxon>
    </lineage>
</organism>
<dbReference type="Gene3D" id="3.30.1440.10">
    <property type="match status" value="1"/>
</dbReference>
<evidence type="ECO:0000259" key="6">
    <source>
        <dbReference type="Pfam" id="PF00673"/>
    </source>
</evidence>
<dbReference type="GO" id="GO:0006412">
    <property type="term" value="P:translation"/>
    <property type="evidence" value="ECO:0007669"/>
    <property type="project" value="InterPro"/>
</dbReference>
<evidence type="ECO:0000256" key="5">
    <source>
        <dbReference type="SAM" id="MobiDB-lite"/>
    </source>
</evidence>
<evidence type="ECO:0000256" key="1">
    <source>
        <dbReference type="ARBA" id="ARBA00008553"/>
    </source>
</evidence>
<dbReference type="FunFam" id="3.30.1440.10:FF:000001">
    <property type="entry name" value="50S ribosomal protein L5"/>
    <property type="match status" value="1"/>
</dbReference>
<proteinExistence type="inferred from homology"/>
<dbReference type="GO" id="GO:0003735">
    <property type="term" value="F:structural constituent of ribosome"/>
    <property type="evidence" value="ECO:0007669"/>
    <property type="project" value="InterPro"/>
</dbReference>
<dbReference type="PANTHER" id="PTHR11994">
    <property type="entry name" value="60S RIBOSOMAL PROTEIN L11-RELATED"/>
    <property type="match status" value="1"/>
</dbReference>
<feature type="region of interest" description="Disordered" evidence="5">
    <location>
        <begin position="34"/>
        <end position="112"/>
    </location>
</feature>
<dbReference type="InterPro" id="IPR022803">
    <property type="entry name" value="Ribosomal_uL5_dom_sf"/>
</dbReference>
<dbReference type="RefSeq" id="XP_064752628.1">
    <property type="nucleotide sequence ID" value="XM_064901552.1"/>
</dbReference>
<dbReference type="GO" id="GO:1990904">
    <property type="term" value="C:ribonucleoprotein complex"/>
    <property type="evidence" value="ECO:0007669"/>
    <property type="project" value="UniProtKB-KW"/>
</dbReference>
<name>A0AAN7YA01_9EURO</name>
<feature type="compositionally biased region" description="Basic and acidic residues" evidence="5">
    <location>
        <begin position="61"/>
        <end position="73"/>
    </location>
</feature>
<reference evidence="7 8" key="1">
    <citation type="submission" date="2023-08" db="EMBL/GenBank/DDBJ databases">
        <title>Black Yeasts Isolated from many extreme environments.</title>
        <authorList>
            <person name="Coleine C."/>
            <person name="Stajich J.E."/>
            <person name="Selbmann L."/>
        </authorList>
    </citation>
    <scope>NUCLEOTIDE SEQUENCE [LARGE SCALE GENOMIC DNA]</scope>
    <source>
        <strain evidence="7 8">CCFEE 5910</strain>
    </source>
</reference>
<comment type="caution">
    <text evidence="7">The sequence shown here is derived from an EMBL/GenBank/DDBJ whole genome shotgun (WGS) entry which is preliminary data.</text>
</comment>
<keyword evidence="2 7" id="KW-0689">Ribosomal protein</keyword>
<dbReference type="GO" id="GO:0005840">
    <property type="term" value="C:ribosome"/>
    <property type="evidence" value="ECO:0007669"/>
    <property type="project" value="UniProtKB-KW"/>
</dbReference>
<dbReference type="EMBL" id="JAVRRJ010000001">
    <property type="protein sequence ID" value="KAK5090822.1"/>
    <property type="molecule type" value="Genomic_DNA"/>
</dbReference>
<dbReference type="GeneID" id="90026895"/>
<evidence type="ECO:0000256" key="3">
    <source>
        <dbReference type="ARBA" id="ARBA00023274"/>
    </source>
</evidence>
<dbReference type="SUPFAM" id="SSF55282">
    <property type="entry name" value="RL5-like"/>
    <property type="match status" value="1"/>
</dbReference>
<evidence type="ECO:0000313" key="8">
    <source>
        <dbReference type="Proteomes" id="UP001309876"/>
    </source>
</evidence>
<sequence>MKRSLQLLRPVQQFKDRPICGSCRKELRRAASTQAAAIAEDPSQELESNSSFNLPPPSEQDATRFDPLKSTRYREKKKQALPSSRYQYRSPRFDRGPLAPHRPPPLTDPASRQFVPGPFSQSRLESTYHSTIAADYMAMTYQHRPPGFKPPEKGPRLRAWEGDNPYFANRKLRGPRGGDVLRLLRKPITFRNIPMIERLTVHTYCRDVIRSGSAVLHVAGMVLQEITGQRVITHKSKHPEQGFGLQKGIPIAATVDLKGEAMYHFMDKLVNVVMPRIKDWRGVRATTGDNSGNLTFGFEPDVTGTFPEVENNYDAYPPKMIPGLHITIHTTARADKDARLLLEAFGIPFYGKVVD</sequence>